<gene>
    <name evidence="1" type="ORF">PCON_10728</name>
</gene>
<dbReference type="Proteomes" id="UP000018144">
    <property type="component" value="Unassembled WGS sequence"/>
</dbReference>
<sequence>MSTPKPGVGNVLHPKINLGALQAWQYDMNSDIW</sequence>
<dbReference type="AlphaFoldDB" id="U4L595"/>
<evidence type="ECO:0000313" key="1">
    <source>
        <dbReference type="EMBL" id="CCX11134.1"/>
    </source>
</evidence>
<protein>
    <submittedName>
        <fullName evidence="1">Uncharacterized protein</fullName>
    </submittedName>
</protein>
<keyword evidence="2" id="KW-1185">Reference proteome</keyword>
<proteinExistence type="predicted"/>
<evidence type="ECO:0000313" key="2">
    <source>
        <dbReference type="Proteomes" id="UP000018144"/>
    </source>
</evidence>
<name>U4L595_PYROM</name>
<accession>U4L595</accession>
<organism evidence="1 2">
    <name type="scientific">Pyronema omphalodes (strain CBS 100304)</name>
    <name type="common">Pyronema confluens</name>
    <dbReference type="NCBI Taxonomy" id="1076935"/>
    <lineage>
        <taxon>Eukaryota</taxon>
        <taxon>Fungi</taxon>
        <taxon>Dikarya</taxon>
        <taxon>Ascomycota</taxon>
        <taxon>Pezizomycotina</taxon>
        <taxon>Pezizomycetes</taxon>
        <taxon>Pezizales</taxon>
        <taxon>Pyronemataceae</taxon>
        <taxon>Pyronema</taxon>
    </lineage>
</organism>
<dbReference type="EMBL" id="HF935595">
    <property type="protein sequence ID" value="CCX11134.1"/>
    <property type="molecule type" value="Genomic_DNA"/>
</dbReference>
<reference evidence="1 2" key="1">
    <citation type="journal article" date="2013" name="PLoS Genet.">
        <title>The genome and development-dependent transcriptomes of Pyronema confluens: a window into fungal evolution.</title>
        <authorList>
            <person name="Traeger S."/>
            <person name="Altegoer F."/>
            <person name="Freitag M."/>
            <person name="Gabaldon T."/>
            <person name="Kempken F."/>
            <person name="Kumar A."/>
            <person name="Marcet-Houben M."/>
            <person name="Poggeler S."/>
            <person name="Stajich J.E."/>
            <person name="Nowrousian M."/>
        </authorList>
    </citation>
    <scope>NUCLEOTIDE SEQUENCE [LARGE SCALE GENOMIC DNA]</scope>
    <source>
        <strain evidence="2">CBS 100304</strain>
        <tissue evidence="1">Vegetative mycelium</tissue>
    </source>
</reference>